<dbReference type="InterPro" id="IPR017459">
    <property type="entry name" value="Glycosyl_Trfase_fam3_N_dom"/>
</dbReference>
<keyword evidence="1 6" id="KW-0328">Glycosyltransferase</keyword>
<keyword evidence="2 6" id="KW-0808">Transferase</keyword>
<feature type="domain" description="Glycosyl transferase family 3" evidence="4">
    <location>
        <begin position="124"/>
        <end position="260"/>
    </location>
</feature>
<feature type="domain" description="Glycosyl transferase family 3 N-terminal" evidence="5">
    <location>
        <begin position="35"/>
        <end position="94"/>
    </location>
</feature>
<dbReference type="Gene3D" id="1.20.970.10">
    <property type="entry name" value="Transferase, Pyrimidine Nucleoside Phosphorylase, Chain C"/>
    <property type="match status" value="1"/>
</dbReference>
<dbReference type="AlphaFoldDB" id="A0A318IYK9"/>
<dbReference type="InterPro" id="IPR000312">
    <property type="entry name" value="Glycosyl_Trfase_fam3"/>
</dbReference>
<reference evidence="6 7" key="1">
    <citation type="submission" date="2018-05" db="EMBL/GenBank/DDBJ databases">
        <title>Genomic Encyclopedia of Type Strains, Phase IV (KMG-IV): sequencing the most valuable type-strain genomes for metagenomic binning, comparative biology and taxonomic classification.</title>
        <authorList>
            <person name="Goeker M."/>
        </authorList>
    </citation>
    <scope>NUCLEOTIDE SEQUENCE [LARGE SCALE GENOMIC DNA]</scope>
    <source>
        <strain evidence="6 7">DSM 19792</strain>
    </source>
</reference>
<dbReference type="InterPro" id="IPR035902">
    <property type="entry name" value="Nuc_phospho_transferase"/>
</dbReference>
<organism evidence="6 7">
    <name type="scientific">Undibacterium pigrum</name>
    <dbReference type="NCBI Taxonomy" id="401470"/>
    <lineage>
        <taxon>Bacteria</taxon>
        <taxon>Pseudomonadati</taxon>
        <taxon>Pseudomonadota</taxon>
        <taxon>Betaproteobacteria</taxon>
        <taxon>Burkholderiales</taxon>
        <taxon>Oxalobacteraceae</taxon>
        <taxon>Undibacterium</taxon>
    </lineage>
</organism>
<dbReference type="PANTHER" id="PTHR43285">
    <property type="entry name" value="ANTHRANILATE PHOSPHORIBOSYLTRANSFERASE"/>
    <property type="match status" value="1"/>
</dbReference>
<dbReference type="Gene3D" id="3.40.1030.10">
    <property type="entry name" value="Nucleoside phosphorylase/phosphoribosyltransferase catalytic domain"/>
    <property type="match status" value="1"/>
</dbReference>
<evidence type="ECO:0000259" key="4">
    <source>
        <dbReference type="Pfam" id="PF00591"/>
    </source>
</evidence>
<dbReference type="SUPFAM" id="SSF47648">
    <property type="entry name" value="Nucleoside phosphorylase/phosphoribosyltransferase N-terminal domain"/>
    <property type="match status" value="1"/>
</dbReference>
<dbReference type="Pfam" id="PF00591">
    <property type="entry name" value="Glycos_transf_3"/>
    <property type="match status" value="1"/>
</dbReference>
<dbReference type="OrthoDB" id="9768896at2"/>
<proteinExistence type="predicted"/>
<protein>
    <submittedName>
        <fullName evidence="6">Anthranilate phosphoribosyltransferase</fullName>
    </submittedName>
</protein>
<keyword evidence="3" id="KW-0822">Tryptophan biosynthesis</keyword>
<keyword evidence="7" id="KW-1185">Reference proteome</keyword>
<dbReference type="Pfam" id="PF02885">
    <property type="entry name" value="Glycos_trans_3N"/>
    <property type="match status" value="1"/>
</dbReference>
<dbReference type="EMBL" id="QJKB01000009">
    <property type="protein sequence ID" value="PXX40013.1"/>
    <property type="molecule type" value="Genomic_DNA"/>
</dbReference>
<evidence type="ECO:0000256" key="2">
    <source>
        <dbReference type="ARBA" id="ARBA00022679"/>
    </source>
</evidence>
<evidence type="ECO:0000256" key="1">
    <source>
        <dbReference type="ARBA" id="ARBA00022676"/>
    </source>
</evidence>
<dbReference type="GO" id="GO:0004048">
    <property type="term" value="F:anthranilate phosphoribosyltransferase activity"/>
    <property type="evidence" value="ECO:0007669"/>
    <property type="project" value="InterPro"/>
</dbReference>
<dbReference type="InterPro" id="IPR005940">
    <property type="entry name" value="Anthranilate_Pribosyl_Tfrase"/>
</dbReference>
<gene>
    <name evidence="6" type="ORF">DFR42_109124</name>
</gene>
<dbReference type="PANTHER" id="PTHR43285:SF4">
    <property type="entry name" value="TRANSFERASE"/>
    <property type="match status" value="1"/>
</dbReference>
<dbReference type="InterPro" id="IPR036320">
    <property type="entry name" value="Glycosyl_Trfase_fam3_N_dom_sf"/>
</dbReference>
<dbReference type="Proteomes" id="UP000247792">
    <property type="component" value="Unassembled WGS sequence"/>
</dbReference>
<evidence type="ECO:0000259" key="5">
    <source>
        <dbReference type="Pfam" id="PF02885"/>
    </source>
</evidence>
<evidence type="ECO:0000256" key="3">
    <source>
        <dbReference type="ARBA" id="ARBA00022822"/>
    </source>
</evidence>
<dbReference type="GO" id="GO:0000162">
    <property type="term" value="P:L-tryptophan biosynthetic process"/>
    <property type="evidence" value="ECO:0007669"/>
    <property type="project" value="UniProtKB-KW"/>
</dbReference>
<comment type="caution">
    <text evidence="6">The sequence shown here is derived from an EMBL/GenBank/DDBJ whole genome shotgun (WGS) entry which is preliminary data.</text>
</comment>
<keyword evidence="3" id="KW-0057">Aromatic amino acid biosynthesis</keyword>
<evidence type="ECO:0000313" key="6">
    <source>
        <dbReference type="EMBL" id="PXX40013.1"/>
    </source>
</evidence>
<dbReference type="GO" id="GO:0005829">
    <property type="term" value="C:cytosol"/>
    <property type="evidence" value="ECO:0007669"/>
    <property type="project" value="TreeGrafter"/>
</dbReference>
<keyword evidence="3" id="KW-0028">Amino-acid biosynthesis</keyword>
<accession>A0A318IYK9</accession>
<sequence length="345" mass="37066">MALYPEIVEGTGLKFSPFTANSATEPTEPLAAAKFIKEIGRGKDGARSMSQADAAMLYTAMLAGRVSDLELGGILLSMRIKGESIEEIAGFLQAAQPYILPLQTPADSEYAPVVIPTYNGARKKANLTPLLALLLARRGVPVLVHGVRTDAGRVATAEIFQALDLPLLSTADQVLEQMQQKQPAFMPIESLSPAMAHLLSLRRILGVRNSTHTLVKLLQPFTMPALRLSSYTHPEYLLMLQDYFSRCAPAEAGDVFLMRGTEGETVASTGRAQQIDWFHAGQGTTLVPAQQEPLAEVPVVPDSIDAATTAAWIRSVLAGNIAVPENIAAQVEHCASVARSLRQQG</sequence>
<dbReference type="SUPFAM" id="SSF52418">
    <property type="entry name" value="Nucleoside phosphorylase/phosphoribosyltransferase catalytic domain"/>
    <property type="match status" value="1"/>
</dbReference>
<dbReference type="NCBIfam" id="NF006005">
    <property type="entry name" value="PRK08136.1"/>
    <property type="match status" value="1"/>
</dbReference>
<name>A0A318IYK9_9BURK</name>
<evidence type="ECO:0000313" key="7">
    <source>
        <dbReference type="Proteomes" id="UP000247792"/>
    </source>
</evidence>